<evidence type="ECO:0000313" key="1">
    <source>
        <dbReference type="EMBL" id="EFO15094.1"/>
    </source>
</evidence>
<dbReference type="KEGG" id="loa:LOAG_13420"/>
<reference evidence="1" key="1">
    <citation type="submission" date="2012-04" db="EMBL/GenBank/DDBJ databases">
        <title>The Genome Sequence of Loa loa.</title>
        <authorList>
            <consortium name="The Broad Institute Genome Sequencing Platform"/>
            <consortium name="Broad Institute Genome Sequencing Center for Infectious Disease"/>
            <person name="Nutman T.B."/>
            <person name="Fink D.L."/>
            <person name="Russ C."/>
            <person name="Young S."/>
            <person name="Zeng Q."/>
            <person name="Gargeya S."/>
            <person name="Alvarado L."/>
            <person name="Berlin A."/>
            <person name="Chapman S.B."/>
            <person name="Chen Z."/>
            <person name="Freedman E."/>
            <person name="Gellesch M."/>
            <person name="Goldberg J."/>
            <person name="Griggs A."/>
            <person name="Gujja S."/>
            <person name="Heilman E.R."/>
            <person name="Heiman D."/>
            <person name="Howarth C."/>
            <person name="Mehta T."/>
            <person name="Neiman D."/>
            <person name="Pearson M."/>
            <person name="Roberts A."/>
            <person name="Saif S."/>
            <person name="Shea T."/>
            <person name="Shenoy N."/>
            <person name="Sisk P."/>
            <person name="Stolte C."/>
            <person name="Sykes S."/>
            <person name="White J."/>
            <person name="Yandava C."/>
            <person name="Haas B."/>
            <person name="Henn M.R."/>
            <person name="Nusbaum C."/>
            <person name="Birren B."/>
        </authorList>
    </citation>
    <scope>NUCLEOTIDE SEQUENCE [LARGE SCALE GENOMIC DNA]</scope>
</reference>
<dbReference type="GeneID" id="9950890"/>
<dbReference type="InParanoid" id="A0A1S0TJJ3"/>
<dbReference type="EMBL" id="JH712657">
    <property type="protein sequence ID" value="EFO15094.1"/>
    <property type="molecule type" value="Genomic_DNA"/>
</dbReference>
<dbReference type="AlphaFoldDB" id="A0A1S0TJJ3"/>
<protein>
    <submittedName>
        <fullName evidence="1">Uncharacterized protein</fullName>
    </submittedName>
</protein>
<gene>
    <name evidence="1" type="ORF">LOAG_13420</name>
</gene>
<dbReference type="RefSeq" id="XP_003148975.1">
    <property type="nucleotide sequence ID" value="XM_003148927.1"/>
</dbReference>
<accession>A0A1S0TJJ3</accession>
<organism evidence="1">
    <name type="scientific">Loa loa</name>
    <name type="common">Eye worm</name>
    <name type="synonym">Filaria loa</name>
    <dbReference type="NCBI Taxonomy" id="7209"/>
    <lineage>
        <taxon>Eukaryota</taxon>
        <taxon>Metazoa</taxon>
        <taxon>Ecdysozoa</taxon>
        <taxon>Nematoda</taxon>
        <taxon>Chromadorea</taxon>
        <taxon>Rhabditida</taxon>
        <taxon>Spirurina</taxon>
        <taxon>Spiruromorpha</taxon>
        <taxon>Filarioidea</taxon>
        <taxon>Onchocercidae</taxon>
        <taxon>Loa</taxon>
    </lineage>
</organism>
<name>A0A1S0TJJ3_LOALO</name>
<dbReference type="CTD" id="9950890"/>
<proteinExistence type="predicted"/>
<sequence length="106" mass="12322">MLLGSSEFPEEYPVSNNNCSKFQYSEPNFLFTHLNASDQIQQDRWGSEYFSNDFDILDHCDLELMLGTDVDTYNSEIIGCDGDLNNDILFDPLRILEYIRLVKLKI</sequence>